<dbReference type="AlphaFoldDB" id="V4A1Q9"/>
<gene>
    <name evidence="1" type="ORF">LOTGIDRAFT_163812</name>
</gene>
<dbReference type="KEGG" id="lgi:LOTGIDRAFT_163812"/>
<dbReference type="Proteomes" id="UP000030746">
    <property type="component" value="Unassembled WGS sequence"/>
</dbReference>
<evidence type="ECO:0000313" key="1">
    <source>
        <dbReference type="EMBL" id="ESO90612.1"/>
    </source>
</evidence>
<reference evidence="1 2" key="1">
    <citation type="journal article" date="2013" name="Nature">
        <title>Insights into bilaterian evolution from three spiralian genomes.</title>
        <authorList>
            <person name="Simakov O."/>
            <person name="Marletaz F."/>
            <person name="Cho S.J."/>
            <person name="Edsinger-Gonzales E."/>
            <person name="Havlak P."/>
            <person name="Hellsten U."/>
            <person name="Kuo D.H."/>
            <person name="Larsson T."/>
            <person name="Lv J."/>
            <person name="Arendt D."/>
            <person name="Savage R."/>
            <person name="Osoegawa K."/>
            <person name="de Jong P."/>
            <person name="Grimwood J."/>
            <person name="Chapman J.A."/>
            <person name="Shapiro H."/>
            <person name="Aerts A."/>
            <person name="Otillar R.P."/>
            <person name="Terry A.Y."/>
            <person name="Boore J.L."/>
            <person name="Grigoriev I.V."/>
            <person name="Lindberg D.R."/>
            <person name="Seaver E.C."/>
            <person name="Weisblat D.A."/>
            <person name="Putnam N.H."/>
            <person name="Rokhsar D.S."/>
        </authorList>
    </citation>
    <scope>NUCLEOTIDE SEQUENCE [LARGE SCALE GENOMIC DNA]</scope>
</reference>
<dbReference type="RefSeq" id="XP_009058614.1">
    <property type="nucleotide sequence ID" value="XM_009060366.1"/>
</dbReference>
<organism evidence="1 2">
    <name type="scientific">Lottia gigantea</name>
    <name type="common">Giant owl limpet</name>
    <dbReference type="NCBI Taxonomy" id="225164"/>
    <lineage>
        <taxon>Eukaryota</taxon>
        <taxon>Metazoa</taxon>
        <taxon>Spiralia</taxon>
        <taxon>Lophotrochozoa</taxon>
        <taxon>Mollusca</taxon>
        <taxon>Gastropoda</taxon>
        <taxon>Patellogastropoda</taxon>
        <taxon>Lottioidea</taxon>
        <taxon>Lottiidae</taxon>
        <taxon>Lottia</taxon>
    </lineage>
</organism>
<dbReference type="HOGENOM" id="CLU_1742621_0_0_1"/>
<keyword evidence="2" id="KW-1185">Reference proteome</keyword>
<evidence type="ECO:0000313" key="2">
    <source>
        <dbReference type="Proteomes" id="UP000030746"/>
    </source>
</evidence>
<dbReference type="CTD" id="20239557"/>
<accession>V4A1Q9</accession>
<protein>
    <submittedName>
        <fullName evidence="1">Uncharacterized protein</fullName>
    </submittedName>
</protein>
<sequence length="150" mass="16834">MCYERTVQLMNHLKDRNELEFVHQNVLYKLVLNTILTVTLARLKEEFLLSRYGGSSPDVSTLSLNQDRSTTASQTDLRGEGSFQVSLADFDPKEISIRWFNILNFKFMQPAVRKVCTGSSSQQSSSGSSEINKASSLINKTTSIRSCFPG</sequence>
<name>V4A1Q9_LOTGI</name>
<dbReference type="OrthoDB" id="2020426at2759"/>
<dbReference type="GeneID" id="20239557"/>
<dbReference type="EMBL" id="KB202367">
    <property type="protein sequence ID" value="ESO90612.1"/>
    <property type="molecule type" value="Genomic_DNA"/>
</dbReference>
<proteinExistence type="predicted"/>